<evidence type="ECO:0000313" key="9">
    <source>
        <dbReference type="EMBL" id="MEQ2512005.1"/>
    </source>
</evidence>
<evidence type="ECO:0000256" key="6">
    <source>
        <dbReference type="ARBA" id="ARBA00023136"/>
    </source>
</evidence>
<feature type="domain" description="YetF C-terminal" evidence="8">
    <location>
        <begin position="79"/>
        <end position="210"/>
    </location>
</feature>
<dbReference type="PANTHER" id="PTHR34582">
    <property type="entry name" value="UPF0702 TRANSMEMBRANE PROTEIN YCAP"/>
    <property type="match status" value="1"/>
</dbReference>
<keyword evidence="3" id="KW-1003">Cell membrane</keyword>
<dbReference type="InterPro" id="IPR023090">
    <property type="entry name" value="UPF0702_alpha/beta_dom_sf"/>
</dbReference>
<dbReference type="EMBL" id="JBBMFF010000254">
    <property type="protein sequence ID" value="MEQ2512005.1"/>
    <property type="molecule type" value="Genomic_DNA"/>
</dbReference>
<evidence type="ECO:0000256" key="3">
    <source>
        <dbReference type="ARBA" id="ARBA00022475"/>
    </source>
</evidence>
<keyword evidence="5 7" id="KW-1133">Transmembrane helix</keyword>
<dbReference type="InterPro" id="IPR007353">
    <property type="entry name" value="DUF421"/>
</dbReference>
<dbReference type="Gene3D" id="3.30.240.20">
    <property type="entry name" value="bsu07140 like domains"/>
    <property type="match status" value="2"/>
</dbReference>
<feature type="transmembrane region" description="Helical" evidence="7">
    <location>
        <begin position="56"/>
        <end position="76"/>
    </location>
</feature>
<evidence type="ECO:0000256" key="5">
    <source>
        <dbReference type="ARBA" id="ARBA00022989"/>
    </source>
</evidence>
<evidence type="ECO:0000256" key="7">
    <source>
        <dbReference type="SAM" id="Phobius"/>
    </source>
</evidence>
<feature type="transmembrane region" description="Helical" evidence="7">
    <location>
        <begin position="6"/>
        <end position="23"/>
    </location>
</feature>
<evidence type="ECO:0000256" key="2">
    <source>
        <dbReference type="ARBA" id="ARBA00006448"/>
    </source>
</evidence>
<dbReference type="Proteomes" id="UP001491552">
    <property type="component" value="Unassembled WGS sequence"/>
</dbReference>
<keyword evidence="10" id="KW-1185">Reference proteome</keyword>
<protein>
    <submittedName>
        <fullName evidence="9">DUF421 domain-containing protein</fullName>
    </submittedName>
</protein>
<comment type="subcellular location">
    <subcellularLocation>
        <location evidence="1">Cell membrane</location>
        <topology evidence="1">Multi-pass membrane protein</topology>
    </subcellularLocation>
</comment>
<proteinExistence type="inferred from homology"/>
<gene>
    <name evidence="9" type="ORF">WMO66_12260</name>
</gene>
<name>A0ABV1G9B5_9FIRM</name>
<evidence type="ECO:0000313" key="10">
    <source>
        <dbReference type="Proteomes" id="UP001491552"/>
    </source>
</evidence>
<organism evidence="9 10">
    <name type="scientific">Faecousia intestinalis</name>
    <dbReference type="NCBI Taxonomy" id="3133167"/>
    <lineage>
        <taxon>Bacteria</taxon>
        <taxon>Bacillati</taxon>
        <taxon>Bacillota</taxon>
        <taxon>Clostridia</taxon>
        <taxon>Eubacteriales</taxon>
        <taxon>Oscillospiraceae</taxon>
        <taxon>Faecousia</taxon>
    </lineage>
</organism>
<dbReference type="Pfam" id="PF04239">
    <property type="entry name" value="DUF421"/>
    <property type="match status" value="1"/>
</dbReference>
<dbReference type="PANTHER" id="PTHR34582:SF6">
    <property type="entry name" value="UPF0702 TRANSMEMBRANE PROTEIN YCAP"/>
    <property type="match status" value="1"/>
</dbReference>
<evidence type="ECO:0000256" key="4">
    <source>
        <dbReference type="ARBA" id="ARBA00022692"/>
    </source>
</evidence>
<keyword evidence="6 7" id="KW-0472">Membrane</keyword>
<reference evidence="9 10" key="1">
    <citation type="submission" date="2024-03" db="EMBL/GenBank/DDBJ databases">
        <title>Human intestinal bacterial collection.</title>
        <authorList>
            <person name="Pauvert C."/>
            <person name="Hitch T.C.A."/>
            <person name="Clavel T."/>
        </authorList>
    </citation>
    <scope>NUCLEOTIDE SEQUENCE [LARGE SCALE GENOMIC DNA]</scope>
    <source>
        <strain evidence="9 10">CLA-AA-H192</strain>
    </source>
</reference>
<evidence type="ECO:0000256" key="1">
    <source>
        <dbReference type="ARBA" id="ARBA00004651"/>
    </source>
</evidence>
<comment type="similarity">
    <text evidence="2">Belongs to the UPF0702 family.</text>
</comment>
<keyword evidence="4 7" id="KW-0812">Transmembrane</keyword>
<accession>A0ABV1G9B5</accession>
<evidence type="ECO:0000259" key="8">
    <source>
        <dbReference type="Pfam" id="PF04239"/>
    </source>
</evidence>
<dbReference type="RefSeq" id="WP_349136708.1">
    <property type="nucleotide sequence ID" value="NZ_JBBMFF010000254.1"/>
</dbReference>
<sequence length="225" mass="24929">MLISFLRTVVLYLLLIVTVRLMGKRQIGEMEPAEFVVTMLLANLAAIPMQDSAIPLLSGLVPILVILGLELILAAVSLRSIRMRRLLCGKPVILMQDGKILERNLQRTRVNLDELTMHLREKGIFDLSTVKFAILETNGQLSTLLYAKEQPASARDAGIRVRETELPVTIISAGRILAENLHLAGRDGGWLEAELKRRSLTAEQVLLLTVDAAGTVYLVRKEDLA</sequence>
<comment type="caution">
    <text evidence="9">The sequence shown here is derived from an EMBL/GenBank/DDBJ whole genome shotgun (WGS) entry which is preliminary data.</text>
</comment>